<evidence type="ECO:0008006" key="4">
    <source>
        <dbReference type="Google" id="ProtNLM"/>
    </source>
</evidence>
<dbReference type="Proteomes" id="UP000199119">
    <property type="component" value="Unassembled WGS sequence"/>
</dbReference>
<gene>
    <name evidence="2" type="ORF">SAMN04489711_11495</name>
</gene>
<evidence type="ECO:0000313" key="2">
    <source>
        <dbReference type="EMBL" id="SFF15181.1"/>
    </source>
</evidence>
<dbReference type="STRING" id="1177982.SAMN04489711_11495"/>
<dbReference type="AlphaFoldDB" id="A0A1I2GEX1"/>
<dbReference type="SUPFAM" id="SSF52309">
    <property type="entry name" value="N-(deoxy)ribosyltransferase-like"/>
    <property type="match status" value="1"/>
</dbReference>
<dbReference type="Pfam" id="PF14359">
    <property type="entry name" value="DUF4406"/>
    <property type="match status" value="1"/>
</dbReference>
<proteinExistence type="predicted"/>
<dbReference type="InterPro" id="IPR025518">
    <property type="entry name" value="DUF4406"/>
</dbReference>
<evidence type="ECO:0000256" key="1">
    <source>
        <dbReference type="SAM" id="Coils"/>
    </source>
</evidence>
<name>A0A1I2GEX1_9BURK</name>
<dbReference type="EMBL" id="FONX01000014">
    <property type="protein sequence ID" value="SFF15181.1"/>
    <property type="molecule type" value="Genomic_DNA"/>
</dbReference>
<reference evidence="3" key="1">
    <citation type="submission" date="2016-10" db="EMBL/GenBank/DDBJ databases">
        <authorList>
            <person name="Varghese N."/>
            <person name="Submissions S."/>
        </authorList>
    </citation>
    <scope>NUCLEOTIDE SEQUENCE [LARGE SCALE GENOMIC DNA]</scope>
    <source>
        <strain evidence="3">DSM 27981</strain>
    </source>
</reference>
<organism evidence="2 3">
    <name type="scientific">Paracidovorax wautersii</name>
    <dbReference type="NCBI Taxonomy" id="1177982"/>
    <lineage>
        <taxon>Bacteria</taxon>
        <taxon>Pseudomonadati</taxon>
        <taxon>Pseudomonadota</taxon>
        <taxon>Betaproteobacteria</taxon>
        <taxon>Burkholderiales</taxon>
        <taxon>Comamonadaceae</taxon>
        <taxon>Paracidovorax</taxon>
    </lineage>
</organism>
<sequence>MTHKICDHCETVQHCSQHGCIPPAPSKATHVPETLRLAAWLTEGAWYKMRLGDVEAAGREMKRLHEENKRLSAALDAAAARAATANQVWGDTEIDALCQPGRAERWKGDGRQYDRDTVRLVLAAAAPHAAGVQLAGTREGRIYVAGPMTDLPELNFPAFHAAAADLRARGLAVVNPAEHGIVEGAEWADYLHYDLGRLSTCSSIYLLPGWSRSRGAALEAMCAQTLGMRFEYAAGAERPALMSALKVIETLMSRTTLEQASEARRTNGLTWAVNRWHIEVSRRPLENVHRRPLDDAWRQVVRYFGGDPEELLGPSHDEIQATTAYVATSQTPQCQHLDPLDDGHEWAEPIYLQPCPQQASPTTVQASCVAAGHIAEPYTLAEIKAKIASGDYSAELMLQHAMLLLEALQTTVQEGAPSSLQREVLSKLVELARIVDRAVADWGESGQDGSSHVIFHKEEAAARDAILDYFDALPDGPDDRIIESGPVKADRVLSGLAPPASGGEAQAEEDARIAHALHAAVSAIYFDDSSTFKSALGRVVHAIDPALAGELLCYPKDAFDKSAAREAASMAAFSKEGGA</sequence>
<evidence type="ECO:0000313" key="3">
    <source>
        <dbReference type="Proteomes" id="UP000199119"/>
    </source>
</evidence>
<keyword evidence="3" id="KW-1185">Reference proteome</keyword>
<keyword evidence="1" id="KW-0175">Coiled coil</keyword>
<feature type="coiled-coil region" evidence="1">
    <location>
        <begin position="54"/>
        <end position="81"/>
    </location>
</feature>
<accession>A0A1I2GEX1</accession>
<dbReference type="RefSeq" id="WP_245785291.1">
    <property type="nucleotide sequence ID" value="NZ_FONX01000014.1"/>
</dbReference>
<protein>
    <recommendedName>
        <fullName evidence="4">DUF4406 domain-containing protein</fullName>
    </recommendedName>
</protein>
<dbReference type="Gene3D" id="3.40.50.10400">
    <property type="entry name" value="Hypothetical protein PA1492"/>
    <property type="match status" value="1"/>
</dbReference>